<dbReference type="PRINTS" id="PR00792">
    <property type="entry name" value="PEPSIN"/>
</dbReference>
<dbReference type="InterPro" id="IPR033121">
    <property type="entry name" value="PEPTIDASE_A1"/>
</dbReference>
<evidence type="ECO:0000313" key="4">
    <source>
        <dbReference type="Proteomes" id="UP000593566"/>
    </source>
</evidence>
<dbReference type="InterPro" id="IPR001461">
    <property type="entry name" value="Aspartic_peptidase_A1"/>
</dbReference>
<dbReference type="Gene3D" id="2.40.70.10">
    <property type="entry name" value="Acid Proteases"/>
    <property type="match status" value="2"/>
</dbReference>
<dbReference type="CDD" id="cd05471">
    <property type="entry name" value="pepsin_like"/>
    <property type="match status" value="1"/>
</dbReference>
<name>A0A8H6CJS6_9LECA</name>
<evidence type="ECO:0000259" key="2">
    <source>
        <dbReference type="PROSITE" id="PS51767"/>
    </source>
</evidence>
<dbReference type="PANTHER" id="PTHR47966:SF51">
    <property type="entry name" value="BETA-SITE APP-CLEAVING ENZYME, ISOFORM A-RELATED"/>
    <property type="match status" value="1"/>
</dbReference>
<comment type="similarity">
    <text evidence="1">Belongs to the peptidase A1 family.</text>
</comment>
<feature type="domain" description="Peptidase A1" evidence="2">
    <location>
        <begin position="4"/>
        <end position="316"/>
    </location>
</feature>
<sequence length="316" mass="33926">MSQWDTNVTIGGQNVTLEIDTGSSFLWVLDPSLSALNFSNRGTYDYTKSRTVSPVNETFTVAYGGGLVTGRVIEETVKIGGLTFNNVSMGIANASSPYFLEQPSIGLLGLGPQATYGMIAPPRGSLVVLWFKLGTSDWALIEHLRHPARALPTPFSVSEMQSFALDFKVTGSDGSASIEFGGIDHSKYVGQLANAPLNSTGGHWAVDDVDFSVGNVRMNTSTYVVLDTGAGHNIATPSSVAEAYYSRVPGAVFDDRIGDGISLWYVSSAVRTLSNFRVTAWANASDPKVLGFPFFENNYVVFNQTGKPSLLYAPYA</sequence>
<keyword evidence="4" id="KW-1185">Reference proteome</keyword>
<dbReference type="PROSITE" id="PS51767">
    <property type="entry name" value="PEPTIDASE_A1"/>
    <property type="match status" value="1"/>
</dbReference>
<gene>
    <name evidence="3" type="ORF">HO133_010993</name>
</gene>
<reference evidence="3 4" key="1">
    <citation type="journal article" date="2020" name="Genomics">
        <title>Complete, high-quality genomes from long-read metagenomic sequencing of two wolf lichen thalli reveals enigmatic genome architecture.</title>
        <authorList>
            <person name="McKenzie S.K."/>
            <person name="Walston R.F."/>
            <person name="Allen J.L."/>
        </authorList>
    </citation>
    <scope>NUCLEOTIDE SEQUENCE [LARGE SCALE GENOMIC DNA]</scope>
    <source>
        <strain evidence="3">WasteWater1</strain>
    </source>
</reference>
<dbReference type="GO" id="GO:0004190">
    <property type="term" value="F:aspartic-type endopeptidase activity"/>
    <property type="evidence" value="ECO:0007669"/>
    <property type="project" value="InterPro"/>
</dbReference>
<dbReference type="Pfam" id="PF00026">
    <property type="entry name" value="Asp"/>
    <property type="match status" value="2"/>
</dbReference>
<proteinExistence type="inferred from homology"/>
<dbReference type="GO" id="GO:0006508">
    <property type="term" value="P:proteolysis"/>
    <property type="evidence" value="ECO:0007669"/>
    <property type="project" value="InterPro"/>
</dbReference>
<evidence type="ECO:0000256" key="1">
    <source>
        <dbReference type="ARBA" id="ARBA00007447"/>
    </source>
</evidence>
<dbReference type="AlphaFoldDB" id="A0A8H6CJS6"/>
<evidence type="ECO:0000313" key="3">
    <source>
        <dbReference type="EMBL" id="KAF6224416.1"/>
    </source>
</evidence>
<dbReference type="GeneID" id="59339383"/>
<organism evidence="3 4">
    <name type="scientific">Letharia lupina</name>
    <dbReference type="NCBI Taxonomy" id="560253"/>
    <lineage>
        <taxon>Eukaryota</taxon>
        <taxon>Fungi</taxon>
        <taxon>Dikarya</taxon>
        <taxon>Ascomycota</taxon>
        <taxon>Pezizomycotina</taxon>
        <taxon>Lecanoromycetes</taxon>
        <taxon>OSLEUM clade</taxon>
        <taxon>Lecanoromycetidae</taxon>
        <taxon>Lecanorales</taxon>
        <taxon>Lecanorineae</taxon>
        <taxon>Parmeliaceae</taxon>
        <taxon>Letharia</taxon>
    </lineage>
</organism>
<dbReference type="Proteomes" id="UP000593566">
    <property type="component" value="Unassembled WGS sequence"/>
</dbReference>
<dbReference type="RefSeq" id="XP_037153476.1">
    <property type="nucleotide sequence ID" value="XM_037301842.1"/>
</dbReference>
<dbReference type="EMBL" id="JACCJB010000009">
    <property type="protein sequence ID" value="KAF6224416.1"/>
    <property type="molecule type" value="Genomic_DNA"/>
</dbReference>
<comment type="caution">
    <text evidence="3">The sequence shown here is derived from an EMBL/GenBank/DDBJ whole genome shotgun (WGS) entry which is preliminary data.</text>
</comment>
<accession>A0A8H6CJS6</accession>
<dbReference type="InterPro" id="IPR034164">
    <property type="entry name" value="Pepsin-like_dom"/>
</dbReference>
<dbReference type="SUPFAM" id="SSF50630">
    <property type="entry name" value="Acid proteases"/>
    <property type="match status" value="1"/>
</dbReference>
<dbReference type="PANTHER" id="PTHR47966">
    <property type="entry name" value="BETA-SITE APP-CLEAVING ENZYME, ISOFORM A-RELATED"/>
    <property type="match status" value="1"/>
</dbReference>
<dbReference type="InterPro" id="IPR021109">
    <property type="entry name" value="Peptidase_aspartic_dom_sf"/>
</dbReference>
<protein>
    <recommendedName>
        <fullName evidence="2">Peptidase A1 domain-containing protein</fullName>
    </recommendedName>
</protein>